<keyword evidence="8" id="KW-1185">Reference proteome</keyword>
<evidence type="ECO:0000256" key="5">
    <source>
        <dbReference type="ARBA" id="ARBA00023163"/>
    </source>
</evidence>
<dbReference type="SUPFAM" id="SSF88659">
    <property type="entry name" value="Sigma3 and sigma4 domains of RNA polymerase sigma factors"/>
    <property type="match status" value="1"/>
</dbReference>
<reference evidence="7 8" key="1">
    <citation type="submission" date="2024-06" db="EMBL/GenBank/DDBJ databases">
        <title>Chitinophaga defluvii sp. nov., isolated from municipal sewage.</title>
        <authorList>
            <person name="Zhang L."/>
        </authorList>
    </citation>
    <scope>NUCLEOTIDE SEQUENCE [LARGE SCALE GENOMIC DNA]</scope>
    <source>
        <strain evidence="7 8">H8</strain>
    </source>
</reference>
<evidence type="ECO:0000256" key="3">
    <source>
        <dbReference type="ARBA" id="ARBA00023082"/>
    </source>
</evidence>
<evidence type="ECO:0000259" key="6">
    <source>
        <dbReference type="Pfam" id="PF04542"/>
    </source>
</evidence>
<evidence type="ECO:0000256" key="1">
    <source>
        <dbReference type="ARBA" id="ARBA00010641"/>
    </source>
</evidence>
<evidence type="ECO:0000313" key="7">
    <source>
        <dbReference type="EMBL" id="MET6997728.1"/>
    </source>
</evidence>
<evidence type="ECO:0000256" key="4">
    <source>
        <dbReference type="ARBA" id="ARBA00023125"/>
    </source>
</evidence>
<dbReference type="InterPro" id="IPR013324">
    <property type="entry name" value="RNA_pol_sigma_r3/r4-like"/>
</dbReference>
<dbReference type="InterPro" id="IPR014284">
    <property type="entry name" value="RNA_pol_sigma-70_dom"/>
</dbReference>
<dbReference type="NCBIfam" id="TIGR02937">
    <property type="entry name" value="sigma70-ECF"/>
    <property type="match status" value="1"/>
</dbReference>
<organism evidence="7 8">
    <name type="scientific">Chitinophaga defluvii</name>
    <dbReference type="NCBI Taxonomy" id="3163343"/>
    <lineage>
        <taxon>Bacteria</taxon>
        <taxon>Pseudomonadati</taxon>
        <taxon>Bacteroidota</taxon>
        <taxon>Chitinophagia</taxon>
        <taxon>Chitinophagales</taxon>
        <taxon>Chitinophagaceae</taxon>
        <taxon>Chitinophaga</taxon>
    </lineage>
</organism>
<keyword evidence="3" id="KW-0731">Sigma factor</keyword>
<dbReference type="SUPFAM" id="SSF88946">
    <property type="entry name" value="Sigma2 domain of RNA polymerase sigma factors"/>
    <property type="match status" value="1"/>
</dbReference>
<dbReference type="RefSeq" id="WP_354660363.1">
    <property type="nucleotide sequence ID" value="NZ_JBEXAC010000001.1"/>
</dbReference>
<keyword evidence="2" id="KW-0805">Transcription regulation</keyword>
<dbReference type="InterPro" id="IPR039425">
    <property type="entry name" value="RNA_pol_sigma-70-like"/>
</dbReference>
<proteinExistence type="inferred from homology"/>
<dbReference type="InterPro" id="IPR007627">
    <property type="entry name" value="RNA_pol_sigma70_r2"/>
</dbReference>
<dbReference type="PANTHER" id="PTHR43133">
    <property type="entry name" value="RNA POLYMERASE ECF-TYPE SIGMA FACTO"/>
    <property type="match status" value="1"/>
</dbReference>
<comment type="similarity">
    <text evidence="1">Belongs to the sigma-70 factor family. ECF subfamily.</text>
</comment>
<keyword evidence="5" id="KW-0804">Transcription</keyword>
<dbReference type="Proteomes" id="UP001549749">
    <property type="component" value="Unassembled WGS sequence"/>
</dbReference>
<gene>
    <name evidence="7" type="ORF">ABR189_10130</name>
</gene>
<dbReference type="Pfam" id="PF04542">
    <property type="entry name" value="Sigma70_r2"/>
    <property type="match status" value="1"/>
</dbReference>
<sequence length="191" mass="22340">MTPTSVTHIDQRYIDGLLENNGQVIREIYTRFAAKVERYIVNNSGSEQDAGDIFQEALTAIYEQARHKQLRLTCPFEPFLLMVCKRKWLNELKKRSHQPVTKQREEVYNNIGEDVFAMAEQLEQQEEKAQLFLQMFRKLGEKCQEIIRHSLKGEHQEKVATALGVTYGYLRKKKSECLATLMKLIQSHSQY</sequence>
<name>A0ABV2T3X5_9BACT</name>
<dbReference type="PANTHER" id="PTHR43133:SF8">
    <property type="entry name" value="RNA POLYMERASE SIGMA FACTOR HI_1459-RELATED"/>
    <property type="match status" value="1"/>
</dbReference>
<feature type="domain" description="RNA polymerase sigma-70 region 2" evidence="6">
    <location>
        <begin position="29"/>
        <end position="96"/>
    </location>
</feature>
<accession>A0ABV2T3X5</accession>
<protein>
    <submittedName>
        <fullName evidence="7">Sigma-70 family RNA polymerase sigma factor</fullName>
    </submittedName>
</protein>
<evidence type="ECO:0000256" key="2">
    <source>
        <dbReference type="ARBA" id="ARBA00023015"/>
    </source>
</evidence>
<dbReference type="EMBL" id="JBEXAC010000001">
    <property type="protein sequence ID" value="MET6997728.1"/>
    <property type="molecule type" value="Genomic_DNA"/>
</dbReference>
<dbReference type="Gene3D" id="1.10.1740.10">
    <property type="match status" value="1"/>
</dbReference>
<keyword evidence="4" id="KW-0238">DNA-binding</keyword>
<dbReference type="InterPro" id="IPR013325">
    <property type="entry name" value="RNA_pol_sigma_r2"/>
</dbReference>
<comment type="caution">
    <text evidence="7">The sequence shown here is derived from an EMBL/GenBank/DDBJ whole genome shotgun (WGS) entry which is preliminary data.</text>
</comment>
<evidence type="ECO:0000313" key="8">
    <source>
        <dbReference type="Proteomes" id="UP001549749"/>
    </source>
</evidence>